<comment type="caution">
    <text evidence="3">The sequence shown here is derived from an EMBL/GenBank/DDBJ whole genome shotgun (WGS) entry which is preliminary data.</text>
</comment>
<dbReference type="GO" id="GO:0007165">
    <property type="term" value="P:signal transduction"/>
    <property type="evidence" value="ECO:0007669"/>
    <property type="project" value="TreeGrafter"/>
</dbReference>
<reference evidence="3" key="1">
    <citation type="submission" date="2021-06" db="EMBL/GenBank/DDBJ databases">
        <authorList>
            <person name="Kallberg Y."/>
            <person name="Tangrot J."/>
            <person name="Rosling A."/>
        </authorList>
    </citation>
    <scope>NUCLEOTIDE SEQUENCE</scope>
    <source>
        <strain evidence="3">MA453B</strain>
    </source>
</reference>
<dbReference type="AlphaFoldDB" id="A0A9N8W1N3"/>
<feature type="binding site" evidence="2">
    <location>
        <position position="70"/>
    </location>
    <ligand>
        <name>Mg(2+)</name>
        <dbReference type="ChEBI" id="CHEBI:18420"/>
        <label>1</label>
        <note>catalytic</note>
    </ligand>
</feature>
<dbReference type="Pfam" id="PF00459">
    <property type="entry name" value="Inositol_P"/>
    <property type="match status" value="1"/>
</dbReference>
<keyword evidence="4" id="KW-1185">Reference proteome</keyword>
<feature type="binding site" evidence="2">
    <location>
        <position position="90"/>
    </location>
    <ligand>
        <name>Mg(2+)</name>
        <dbReference type="ChEBI" id="CHEBI:18420"/>
        <label>2</label>
    </ligand>
</feature>
<dbReference type="Proteomes" id="UP000789405">
    <property type="component" value="Unassembled WGS sequence"/>
</dbReference>
<organism evidence="3 4">
    <name type="scientific">Dentiscutata erythropus</name>
    <dbReference type="NCBI Taxonomy" id="1348616"/>
    <lineage>
        <taxon>Eukaryota</taxon>
        <taxon>Fungi</taxon>
        <taxon>Fungi incertae sedis</taxon>
        <taxon>Mucoromycota</taxon>
        <taxon>Glomeromycotina</taxon>
        <taxon>Glomeromycetes</taxon>
        <taxon>Diversisporales</taxon>
        <taxon>Gigasporaceae</taxon>
        <taxon>Dentiscutata</taxon>
    </lineage>
</organism>
<dbReference type="PANTHER" id="PTHR20854">
    <property type="entry name" value="INOSITOL MONOPHOSPHATASE"/>
    <property type="match status" value="1"/>
</dbReference>
<name>A0A9N8W1N3_9GLOM</name>
<evidence type="ECO:0000313" key="3">
    <source>
        <dbReference type="EMBL" id="CAG8473980.1"/>
    </source>
</evidence>
<dbReference type="EMBL" id="CAJVPY010000456">
    <property type="protein sequence ID" value="CAG8473980.1"/>
    <property type="molecule type" value="Genomic_DNA"/>
</dbReference>
<comment type="cofactor">
    <cofactor evidence="2">
        <name>Mg(2+)</name>
        <dbReference type="ChEBI" id="CHEBI:18420"/>
    </cofactor>
</comment>
<protein>
    <submittedName>
        <fullName evidence="3">16123_t:CDS:1</fullName>
    </submittedName>
</protein>
<gene>
    <name evidence="3" type="ORF">DERYTH_LOCUS1597</name>
</gene>
<keyword evidence="2" id="KW-0460">Magnesium</keyword>
<feature type="binding site" evidence="2">
    <location>
        <position position="93"/>
    </location>
    <ligand>
        <name>Mg(2+)</name>
        <dbReference type="ChEBI" id="CHEBI:18420"/>
        <label>2</label>
    </ligand>
</feature>
<dbReference type="Gene3D" id="3.30.540.10">
    <property type="entry name" value="Fructose-1,6-Bisphosphatase, subunit A, domain 1"/>
    <property type="match status" value="1"/>
</dbReference>
<dbReference type="PANTHER" id="PTHR20854:SF4">
    <property type="entry name" value="INOSITOL-1-MONOPHOSPHATASE-RELATED"/>
    <property type="match status" value="1"/>
</dbReference>
<dbReference type="GO" id="GO:0046872">
    <property type="term" value="F:metal ion binding"/>
    <property type="evidence" value="ECO:0007669"/>
    <property type="project" value="UniProtKB-KW"/>
</dbReference>
<feature type="binding site" evidence="2">
    <location>
        <position position="92"/>
    </location>
    <ligand>
        <name>Mg(2+)</name>
        <dbReference type="ChEBI" id="CHEBI:18420"/>
        <label>1</label>
        <note>catalytic</note>
    </ligand>
</feature>
<dbReference type="SUPFAM" id="SSF56655">
    <property type="entry name" value="Carbohydrate phosphatase"/>
    <property type="match status" value="1"/>
</dbReference>
<dbReference type="GO" id="GO:0006020">
    <property type="term" value="P:inositol metabolic process"/>
    <property type="evidence" value="ECO:0007669"/>
    <property type="project" value="TreeGrafter"/>
</dbReference>
<sequence length="97" mass="10976">MDSAEFATKLAQQCGQTILEGSKTRYTTGDKVYEKFGQQTDLVIEIDIKAEDLIKSKLKENFPDLMFIGEEAKAAGNHYEFTDKPTWIIDPIDVIMV</sequence>
<dbReference type="GO" id="GO:0008934">
    <property type="term" value="F:inositol monophosphate 1-phosphatase activity"/>
    <property type="evidence" value="ECO:0007669"/>
    <property type="project" value="TreeGrafter"/>
</dbReference>
<evidence type="ECO:0000313" key="4">
    <source>
        <dbReference type="Proteomes" id="UP000789405"/>
    </source>
</evidence>
<accession>A0A9N8W1N3</accession>
<comment type="similarity">
    <text evidence="1">Belongs to the inositol monophosphatase superfamily.</text>
</comment>
<evidence type="ECO:0000256" key="2">
    <source>
        <dbReference type="PIRSR" id="PIRSR600760-2"/>
    </source>
</evidence>
<dbReference type="InterPro" id="IPR000760">
    <property type="entry name" value="Inositol_monophosphatase-like"/>
</dbReference>
<dbReference type="PRINTS" id="PR00377">
    <property type="entry name" value="IMPHPHTASES"/>
</dbReference>
<keyword evidence="2" id="KW-0479">Metal-binding</keyword>
<evidence type="ECO:0000256" key="1">
    <source>
        <dbReference type="ARBA" id="ARBA00009759"/>
    </source>
</evidence>
<dbReference type="OrthoDB" id="10254945at2759"/>
<proteinExistence type="inferred from homology"/>